<evidence type="ECO:0000256" key="1">
    <source>
        <dbReference type="SAM" id="Phobius"/>
    </source>
</evidence>
<sequence>MNEIWKTLPGWMRNIVVPVIVLIVALWVASAVVGAIFGVIGFLFGWIIKVLFVVALGAVVVILVKRASR</sequence>
<comment type="caution">
    <text evidence="2">The sequence shown here is derived from an EMBL/GenBank/DDBJ whole genome shotgun (WGS) entry which is preliminary data.</text>
</comment>
<keyword evidence="1" id="KW-1133">Transmembrane helix</keyword>
<evidence type="ECO:0000313" key="3">
    <source>
        <dbReference type="Proteomes" id="UP001592528"/>
    </source>
</evidence>
<name>A0ABV6UNS1_9ACTN</name>
<keyword evidence="1" id="KW-0812">Transmembrane</keyword>
<evidence type="ECO:0008006" key="4">
    <source>
        <dbReference type="Google" id="ProtNLM"/>
    </source>
</evidence>
<dbReference type="EMBL" id="JBHEZZ010000009">
    <property type="protein sequence ID" value="MFC1403105.1"/>
    <property type="molecule type" value="Genomic_DNA"/>
</dbReference>
<dbReference type="Proteomes" id="UP001592528">
    <property type="component" value="Unassembled WGS sequence"/>
</dbReference>
<dbReference type="RefSeq" id="WP_037595365.1">
    <property type="nucleotide sequence ID" value="NZ_JBHEZZ010000009.1"/>
</dbReference>
<organism evidence="2 3">
    <name type="scientific">Streptacidiphilus cavernicola</name>
    <dbReference type="NCBI Taxonomy" id="3342716"/>
    <lineage>
        <taxon>Bacteria</taxon>
        <taxon>Bacillati</taxon>
        <taxon>Actinomycetota</taxon>
        <taxon>Actinomycetes</taxon>
        <taxon>Kitasatosporales</taxon>
        <taxon>Streptomycetaceae</taxon>
        <taxon>Streptacidiphilus</taxon>
    </lineage>
</organism>
<accession>A0ABV6UNS1</accession>
<feature type="transmembrane region" description="Helical" evidence="1">
    <location>
        <begin position="43"/>
        <end position="64"/>
    </location>
</feature>
<feature type="transmembrane region" description="Helical" evidence="1">
    <location>
        <begin position="15"/>
        <end position="37"/>
    </location>
</feature>
<evidence type="ECO:0000313" key="2">
    <source>
        <dbReference type="EMBL" id="MFC1403105.1"/>
    </source>
</evidence>
<reference evidence="2 3" key="1">
    <citation type="submission" date="2024-09" db="EMBL/GenBank/DDBJ databases">
        <authorList>
            <person name="Lee S.D."/>
        </authorList>
    </citation>
    <scope>NUCLEOTIDE SEQUENCE [LARGE SCALE GENOMIC DNA]</scope>
    <source>
        <strain evidence="2 3">N1-5</strain>
    </source>
</reference>
<keyword evidence="3" id="KW-1185">Reference proteome</keyword>
<protein>
    <recommendedName>
        <fullName evidence="4">DUF5326 family protein</fullName>
    </recommendedName>
</protein>
<proteinExistence type="predicted"/>
<gene>
    <name evidence="2" type="ORF">ACEZDJ_17590</name>
</gene>
<keyword evidence="1" id="KW-0472">Membrane</keyword>